<proteinExistence type="predicted"/>
<sequence>MVSARGERVAAATVTAVRCELAARWLRTGRATLSVALCLRMFYVPGACVAPPRSQMKGRNITSICNSLRQIDINGDGFNKV</sequence>
<reference evidence="1 2" key="1">
    <citation type="submission" date="2020-04" db="EMBL/GenBank/DDBJ databases">
        <authorList>
            <person name="Wallbank WR R."/>
            <person name="Pardo Diaz C."/>
            <person name="Kozak K."/>
            <person name="Martin S."/>
            <person name="Jiggins C."/>
            <person name="Moest M."/>
            <person name="Warren A I."/>
            <person name="Byers J.R.P. K."/>
            <person name="Montejo-Kovacevich G."/>
            <person name="Yen C E."/>
        </authorList>
    </citation>
    <scope>NUCLEOTIDE SEQUENCE [LARGE SCALE GENOMIC DNA]</scope>
</reference>
<organism evidence="1 2">
    <name type="scientific">Arctia plantaginis</name>
    <name type="common">Wood tiger moth</name>
    <name type="synonym">Phalaena plantaginis</name>
    <dbReference type="NCBI Taxonomy" id="874455"/>
    <lineage>
        <taxon>Eukaryota</taxon>
        <taxon>Metazoa</taxon>
        <taxon>Ecdysozoa</taxon>
        <taxon>Arthropoda</taxon>
        <taxon>Hexapoda</taxon>
        <taxon>Insecta</taxon>
        <taxon>Pterygota</taxon>
        <taxon>Neoptera</taxon>
        <taxon>Endopterygota</taxon>
        <taxon>Lepidoptera</taxon>
        <taxon>Glossata</taxon>
        <taxon>Ditrysia</taxon>
        <taxon>Noctuoidea</taxon>
        <taxon>Erebidae</taxon>
        <taxon>Arctiinae</taxon>
        <taxon>Arctia</taxon>
    </lineage>
</organism>
<dbReference type="AlphaFoldDB" id="A0A8S0ZQN8"/>
<keyword evidence="2" id="KW-1185">Reference proteome</keyword>
<evidence type="ECO:0000313" key="2">
    <source>
        <dbReference type="Proteomes" id="UP000494106"/>
    </source>
</evidence>
<accession>A0A8S0ZQN8</accession>
<dbReference type="EMBL" id="CADEBC010000485">
    <property type="protein sequence ID" value="CAB3235607.1"/>
    <property type="molecule type" value="Genomic_DNA"/>
</dbReference>
<evidence type="ECO:0000313" key="1">
    <source>
        <dbReference type="EMBL" id="CAB3235607.1"/>
    </source>
</evidence>
<gene>
    <name evidence="1" type="ORF">APLA_LOCUS6226</name>
</gene>
<name>A0A8S0ZQN8_ARCPL</name>
<protein>
    <submittedName>
        <fullName evidence="1">Uncharacterized protein</fullName>
    </submittedName>
</protein>
<comment type="caution">
    <text evidence="1">The sequence shown here is derived from an EMBL/GenBank/DDBJ whole genome shotgun (WGS) entry which is preliminary data.</text>
</comment>
<dbReference type="Proteomes" id="UP000494106">
    <property type="component" value="Unassembled WGS sequence"/>
</dbReference>
<dbReference type="OrthoDB" id="7406653at2759"/>